<keyword evidence="8" id="KW-0028">Amino-acid biosynthesis</keyword>
<feature type="binding site" evidence="8">
    <location>
        <position position="288"/>
    </location>
    <ligand>
        <name>L-glutamine</name>
        <dbReference type="ChEBI" id="CHEBI:58359"/>
    </ligand>
</feature>
<dbReference type="GO" id="GO:0004088">
    <property type="term" value="F:carbamoyl-phosphate synthase (glutamine-hydrolyzing) activity"/>
    <property type="evidence" value="ECO:0007669"/>
    <property type="project" value="UniProtKB-EC"/>
</dbReference>
<comment type="function">
    <text evidence="8">Small subunit of the glutamine-dependent carbamoyl phosphate synthetase (CPSase). CPSase catalyzes the formation of carbamoyl phosphate from the ammonia moiety of glutamine, carbonate, and phosphate donated by ATP, constituting the first step of 2 biosynthetic pathways, one leading to arginine and/or urea and the other to pyrimidine nucleotides. The small subunit (glutamine amidotransferase) binds and cleaves glutamine to supply the large subunit with the substrate ammonia.</text>
</comment>
<keyword evidence="8" id="KW-0665">Pyrimidine biosynthesis</keyword>
<keyword evidence="4 8" id="KW-0547">Nucleotide-binding</keyword>
<comment type="catalytic activity">
    <reaction evidence="8">
        <text>L-glutamine + H2O = L-glutamate + NH4(+)</text>
        <dbReference type="Rhea" id="RHEA:15889"/>
        <dbReference type="ChEBI" id="CHEBI:15377"/>
        <dbReference type="ChEBI" id="CHEBI:28938"/>
        <dbReference type="ChEBI" id="CHEBI:29985"/>
        <dbReference type="ChEBI" id="CHEBI:58359"/>
    </reaction>
</comment>
<feature type="active site" description="Nucleophile" evidence="8">
    <location>
        <position position="246"/>
    </location>
</feature>
<dbReference type="InterPro" id="IPR006274">
    <property type="entry name" value="CarbamoylP_synth_ssu"/>
</dbReference>
<evidence type="ECO:0000256" key="4">
    <source>
        <dbReference type="ARBA" id="ARBA00022741"/>
    </source>
</evidence>
<keyword evidence="6 8" id="KW-0315">Glutamine amidotransferase</keyword>
<comment type="pathway">
    <text evidence="1 8">Amino-acid biosynthesis; L-arginine biosynthesis; carbamoyl phosphate from bicarbonate: step 1/1.</text>
</comment>
<dbReference type="Pfam" id="PF00988">
    <property type="entry name" value="CPSase_sm_chain"/>
    <property type="match status" value="1"/>
</dbReference>
<comment type="catalytic activity">
    <reaction evidence="7 8">
        <text>hydrogencarbonate + L-glutamine + 2 ATP + H2O = carbamoyl phosphate + L-glutamate + 2 ADP + phosphate + 2 H(+)</text>
        <dbReference type="Rhea" id="RHEA:18633"/>
        <dbReference type="ChEBI" id="CHEBI:15377"/>
        <dbReference type="ChEBI" id="CHEBI:15378"/>
        <dbReference type="ChEBI" id="CHEBI:17544"/>
        <dbReference type="ChEBI" id="CHEBI:29985"/>
        <dbReference type="ChEBI" id="CHEBI:30616"/>
        <dbReference type="ChEBI" id="CHEBI:43474"/>
        <dbReference type="ChEBI" id="CHEBI:58228"/>
        <dbReference type="ChEBI" id="CHEBI:58359"/>
        <dbReference type="ChEBI" id="CHEBI:456216"/>
        <dbReference type="EC" id="6.3.5.5"/>
    </reaction>
</comment>
<dbReference type="EMBL" id="SJDU01000018">
    <property type="protein sequence ID" value="TKZ36181.1"/>
    <property type="molecule type" value="Genomic_DNA"/>
</dbReference>
<evidence type="ECO:0000256" key="5">
    <source>
        <dbReference type="ARBA" id="ARBA00022840"/>
    </source>
</evidence>
<comment type="caution">
    <text evidence="8">Lacks conserved residue(s) required for the propagation of feature annotation.</text>
</comment>
<dbReference type="Gene3D" id="3.50.30.20">
    <property type="entry name" value="Carbamoyl-phosphate synthase small subunit, N-terminal domain"/>
    <property type="match status" value="1"/>
</dbReference>
<comment type="subunit">
    <text evidence="8">Composed of two chains; the small (or glutamine) chain promotes the hydrolysis of glutamine to ammonia, which is used by the large (or ammonia) chain to synthesize carbamoyl phosphate. Tetramer of heterodimers (alpha,beta)4.</text>
</comment>
<name>A0ABY2TTV1_9SPIR</name>
<dbReference type="NCBIfam" id="TIGR01368">
    <property type="entry name" value="CPSaseIIsmall"/>
    <property type="match status" value="1"/>
</dbReference>
<feature type="active site" evidence="8">
    <location>
        <position position="333"/>
    </location>
</feature>
<keyword evidence="5 8" id="KW-0067">ATP-binding</keyword>
<feature type="binding site" evidence="8">
    <location>
        <position position="219"/>
    </location>
    <ligand>
        <name>L-glutamine</name>
        <dbReference type="ChEBI" id="CHEBI:58359"/>
    </ligand>
</feature>
<keyword evidence="8" id="KW-0055">Arginine biosynthesis</keyword>
<feature type="binding site" evidence="8">
    <location>
        <position position="247"/>
    </location>
    <ligand>
        <name>L-glutamine</name>
        <dbReference type="ChEBI" id="CHEBI:58359"/>
    </ligand>
</feature>
<dbReference type="SMART" id="SM01097">
    <property type="entry name" value="CPSase_sm_chain"/>
    <property type="match status" value="1"/>
</dbReference>
<dbReference type="PROSITE" id="PS51273">
    <property type="entry name" value="GATASE_TYPE_1"/>
    <property type="match status" value="1"/>
</dbReference>
<keyword evidence="3 8" id="KW-0436">Ligase</keyword>
<feature type="binding site" evidence="8">
    <location>
        <position position="221"/>
    </location>
    <ligand>
        <name>L-glutamine</name>
        <dbReference type="ChEBI" id="CHEBI:58359"/>
    </ligand>
</feature>
<organism evidence="10 11">
    <name type="scientific">Brachyspira catarrhinii</name>
    <dbReference type="NCBI Taxonomy" id="2528966"/>
    <lineage>
        <taxon>Bacteria</taxon>
        <taxon>Pseudomonadati</taxon>
        <taxon>Spirochaetota</taxon>
        <taxon>Spirochaetia</taxon>
        <taxon>Brachyspirales</taxon>
        <taxon>Brachyspiraceae</taxon>
        <taxon>Brachyspira</taxon>
    </lineage>
</organism>
<evidence type="ECO:0000313" key="11">
    <source>
        <dbReference type="Proteomes" id="UP000310168"/>
    </source>
</evidence>
<evidence type="ECO:0000256" key="7">
    <source>
        <dbReference type="ARBA" id="ARBA00048816"/>
    </source>
</evidence>
<dbReference type="PRINTS" id="PR00099">
    <property type="entry name" value="CPSGATASE"/>
</dbReference>
<comment type="pathway">
    <text evidence="8">Pyrimidine metabolism; UMP biosynthesis via de novo pathway; (S)-dihydroorotate from bicarbonate: step 1/3.</text>
</comment>
<dbReference type="InterPro" id="IPR036480">
    <property type="entry name" value="CarbP_synth_ssu_N_sf"/>
</dbReference>
<dbReference type="InterPro" id="IPR002474">
    <property type="entry name" value="CarbamoylP_synth_ssu_N"/>
</dbReference>
<dbReference type="InterPro" id="IPR029062">
    <property type="entry name" value="Class_I_gatase-like"/>
</dbReference>
<sequence length="362" mass="40386">MKRYLILEDGSHYEGEGFGSDNFRIGEIVFNTSMTGYQETLSDLSYCGQIAVMTYPLIGNYGINRDDFESLNPAIFGFVVKEACKEPNNFRSIYNLDDFLKLKGIAGIEKIDTRAITKKIREIGTIKAIMSDTLENKDEIVEMLKNTPYARDYVKRVSTQKAYPIPNKGKKVVLIDYGAKLGIIRELSKRNCDLTVVPYDTSAEEILNLNPDGIMLSNGPGNPKDIPESIKIVKKLIGKIPIFGICLGHQIISLACGANTIKLRFGHRGGNHPVKDLATNKVAITSQNHSFAVEIESLSKTNLILTHISLNDGSCEGVKHKKYPVFSVQYHPEASPGPEDCKYLFDDFINLMNKNNKRIKNA</sequence>
<evidence type="ECO:0000256" key="8">
    <source>
        <dbReference type="HAMAP-Rule" id="MF_01209"/>
    </source>
</evidence>
<evidence type="ECO:0000313" key="10">
    <source>
        <dbReference type="EMBL" id="TKZ36181.1"/>
    </source>
</evidence>
<evidence type="ECO:0000256" key="1">
    <source>
        <dbReference type="ARBA" id="ARBA00005077"/>
    </source>
</evidence>
<gene>
    <name evidence="8 10" type="primary">carA</name>
    <name evidence="10" type="ORF">EZH24_01400</name>
</gene>
<feature type="binding site" evidence="8">
    <location>
        <position position="250"/>
    </location>
    <ligand>
        <name>L-glutamine</name>
        <dbReference type="ChEBI" id="CHEBI:58359"/>
    </ligand>
</feature>
<proteinExistence type="inferred from homology"/>
<dbReference type="CDD" id="cd01744">
    <property type="entry name" value="GATase1_CPSase"/>
    <property type="match status" value="1"/>
</dbReference>
<comment type="caution">
    <text evidence="10">The sequence shown here is derived from an EMBL/GenBank/DDBJ whole genome shotgun (WGS) entry which is preliminary data.</text>
</comment>
<keyword evidence="11" id="KW-1185">Reference proteome</keyword>
<protein>
    <recommendedName>
        <fullName evidence="8">Carbamoyl phosphate synthase small chain</fullName>
        <ecNumber evidence="8">6.3.5.5</ecNumber>
    </recommendedName>
    <alternativeName>
        <fullName evidence="8">Carbamoyl phosphate synthetase glutamine chain</fullName>
    </alternativeName>
</protein>
<feature type="region of interest" description="CPSase" evidence="8">
    <location>
        <begin position="1"/>
        <end position="170"/>
    </location>
</feature>
<dbReference type="PRINTS" id="PR00097">
    <property type="entry name" value="ANTSNTHASEII"/>
</dbReference>
<dbReference type="NCBIfam" id="NF009475">
    <property type="entry name" value="PRK12838.1"/>
    <property type="match status" value="1"/>
</dbReference>
<dbReference type="Proteomes" id="UP000310168">
    <property type="component" value="Unassembled WGS sequence"/>
</dbReference>
<accession>A0ABY2TTV1</accession>
<dbReference type="RefSeq" id="WP_137997350.1">
    <property type="nucleotide sequence ID" value="NZ_SJDU01000018.1"/>
</dbReference>
<dbReference type="Pfam" id="PF00117">
    <property type="entry name" value="GATase"/>
    <property type="match status" value="1"/>
</dbReference>
<comment type="similarity">
    <text evidence="2 8">Belongs to the CarA family.</text>
</comment>
<dbReference type="HAMAP" id="MF_01209">
    <property type="entry name" value="CPSase_S_chain"/>
    <property type="match status" value="1"/>
</dbReference>
<feature type="domain" description="Carbamoyl-phosphate synthase small subunit N-terminal" evidence="9">
    <location>
        <begin position="1"/>
        <end position="131"/>
    </location>
</feature>
<dbReference type="PANTHER" id="PTHR43418">
    <property type="entry name" value="MULTIFUNCTIONAL TRYPTOPHAN BIOSYNTHESIS PROTEIN-RELATED"/>
    <property type="match status" value="1"/>
</dbReference>
<dbReference type="SUPFAM" id="SSF52317">
    <property type="entry name" value="Class I glutamine amidotransferase-like"/>
    <property type="match status" value="1"/>
</dbReference>
<dbReference type="InterPro" id="IPR050472">
    <property type="entry name" value="Anth_synth/Amidotransfase"/>
</dbReference>
<dbReference type="SUPFAM" id="SSF52021">
    <property type="entry name" value="Carbamoyl phosphate synthetase, small subunit N-terminal domain"/>
    <property type="match status" value="1"/>
</dbReference>
<feature type="active site" evidence="8">
    <location>
        <position position="331"/>
    </location>
</feature>
<dbReference type="Gene3D" id="3.40.50.880">
    <property type="match status" value="1"/>
</dbReference>
<evidence type="ECO:0000259" key="9">
    <source>
        <dbReference type="SMART" id="SM01097"/>
    </source>
</evidence>
<dbReference type="PRINTS" id="PR00096">
    <property type="entry name" value="GATASE"/>
</dbReference>
<dbReference type="InterPro" id="IPR017926">
    <property type="entry name" value="GATASE"/>
</dbReference>
<dbReference type="EC" id="6.3.5.5" evidence="8"/>
<dbReference type="PANTHER" id="PTHR43418:SF7">
    <property type="entry name" value="CARBAMOYL-PHOSPHATE SYNTHASE SMALL CHAIN"/>
    <property type="match status" value="1"/>
</dbReference>
<reference evidence="10 11" key="1">
    <citation type="journal article" date="2019" name="Anaerobe">
        <title>Brachyspira catarrhinii sp. nov., an anaerobic intestinal spirochaete isolated from vervet monkeys may have been misidentified as Brachyspira aalborgi in previous studies.</title>
        <authorList>
            <person name="Phillips N.D."/>
            <person name="La T."/>
            <person name="Hampson D.J."/>
        </authorList>
    </citation>
    <scope>NUCLEOTIDE SEQUENCE [LARGE SCALE GENOMIC DNA]</scope>
    <source>
        <strain evidence="10 11">Z12</strain>
    </source>
</reference>
<feature type="binding site" evidence="8">
    <location>
        <position position="45"/>
    </location>
    <ligand>
        <name>L-glutamine</name>
        <dbReference type="ChEBI" id="CHEBI:58359"/>
    </ligand>
</feature>
<evidence type="ECO:0000256" key="2">
    <source>
        <dbReference type="ARBA" id="ARBA00007800"/>
    </source>
</evidence>
<feature type="binding site" evidence="8">
    <location>
        <position position="291"/>
    </location>
    <ligand>
        <name>L-glutamine</name>
        <dbReference type="ChEBI" id="CHEBI:58359"/>
    </ligand>
</feature>
<dbReference type="InterPro" id="IPR035686">
    <property type="entry name" value="CPSase_GATase1"/>
</dbReference>
<evidence type="ECO:0000256" key="3">
    <source>
        <dbReference type="ARBA" id="ARBA00022598"/>
    </source>
</evidence>
<evidence type="ECO:0000256" key="6">
    <source>
        <dbReference type="ARBA" id="ARBA00022962"/>
    </source>
</evidence>